<evidence type="ECO:0000256" key="2">
    <source>
        <dbReference type="ARBA" id="ARBA00022552"/>
    </source>
</evidence>
<dbReference type="Proteomes" id="UP001319080">
    <property type="component" value="Unassembled WGS sequence"/>
</dbReference>
<feature type="region of interest" description="Disordered" evidence="7">
    <location>
        <begin position="1"/>
        <end position="21"/>
    </location>
</feature>
<dbReference type="GO" id="GO:0070475">
    <property type="term" value="P:rRNA base methylation"/>
    <property type="evidence" value="ECO:0007669"/>
    <property type="project" value="TreeGrafter"/>
</dbReference>
<evidence type="ECO:0000256" key="4">
    <source>
        <dbReference type="ARBA" id="ARBA00022679"/>
    </source>
</evidence>
<dbReference type="PANTHER" id="PTHR13393">
    <property type="entry name" value="SAM-DEPENDENT METHYLTRANSFERASE"/>
    <property type="match status" value="1"/>
</dbReference>
<dbReference type="GO" id="GO:0005737">
    <property type="term" value="C:cytoplasm"/>
    <property type="evidence" value="ECO:0007669"/>
    <property type="project" value="UniProtKB-SubCell"/>
</dbReference>
<evidence type="ECO:0000313" key="8">
    <source>
        <dbReference type="EMBL" id="MBT1710669.1"/>
    </source>
</evidence>
<dbReference type="PANTHER" id="PTHR13393:SF0">
    <property type="entry name" value="RNA N6-ADENOSINE-METHYLTRANSFERASE METTL16"/>
    <property type="match status" value="1"/>
</dbReference>
<evidence type="ECO:0000313" key="9">
    <source>
        <dbReference type="Proteomes" id="UP001319080"/>
    </source>
</evidence>
<dbReference type="EMBL" id="JAHESE010000025">
    <property type="protein sequence ID" value="MBT1710669.1"/>
    <property type="molecule type" value="Genomic_DNA"/>
</dbReference>
<name>A0AAP2GRV2_9BACT</name>
<keyword evidence="3 6" id="KW-0489">Methyltransferase</keyword>
<accession>A0AAP2GRV2</accession>
<dbReference type="InterPro" id="IPR010286">
    <property type="entry name" value="METTL16/RlmF"/>
</dbReference>
<dbReference type="Pfam" id="PF05971">
    <property type="entry name" value="Methyltransf_10"/>
    <property type="match status" value="1"/>
</dbReference>
<keyword evidence="9" id="KW-1185">Reference proteome</keyword>
<comment type="similarity">
    <text evidence="6">Belongs to the methyltransferase superfamily. METTL16/RlmF family.</text>
</comment>
<dbReference type="EC" id="2.1.1.181" evidence="6"/>
<sequence>MKNQPKKEHPTEKPGLHPRNRHRQRYNFAELISTFPALRPFVRLNEYQDESIDFSNPAAVIMLNKALLKHYYDIDRYDLPSGYLCPPVPGRADYMHHIADLLGSCNSGTVPVGPKVKCLDVGVGANCIYPIIGNKEYGWSFVGSDSESAAILSAHKIVEDNFHLKETLELRLQPHAKDIFRGIIQKDEYFDLTICNPPFHASLQEAQSGSLRKLSNLKNKRITKPTLNFGGVNTELWCEGGEEKFVQKMISESKQFSSSVFWFSTLISKSSNLKSVYTALKQAKAIEVKTIPMAHGNKISRIVAWTFLTPEQQRSWINARWVGLVSTTSAGASPV</sequence>
<dbReference type="InterPro" id="IPR016909">
    <property type="entry name" value="rRNA_lsu_MeTfrase_F"/>
</dbReference>
<dbReference type="InterPro" id="IPR029063">
    <property type="entry name" value="SAM-dependent_MTases_sf"/>
</dbReference>
<comment type="catalytic activity">
    <reaction evidence="6">
        <text>adenosine(1618) in 23S rRNA + S-adenosyl-L-methionine = N(6)-methyladenosine(1618) in 23S rRNA + S-adenosyl-L-homocysteine + H(+)</text>
        <dbReference type="Rhea" id="RHEA:16497"/>
        <dbReference type="Rhea" id="RHEA-COMP:10229"/>
        <dbReference type="Rhea" id="RHEA-COMP:10231"/>
        <dbReference type="ChEBI" id="CHEBI:15378"/>
        <dbReference type="ChEBI" id="CHEBI:57856"/>
        <dbReference type="ChEBI" id="CHEBI:59789"/>
        <dbReference type="ChEBI" id="CHEBI:74411"/>
        <dbReference type="ChEBI" id="CHEBI:74449"/>
        <dbReference type="EC" id="2.1.1.181"/>
    </reaction>
</comment>
<dbReference type="RefSeq" id="WP_254086246.1">
    <property type="nucleotide sequence ID" value="NZ_JAHESE010000025.1"/>
</dbReference>
<dbReference type="SUPFAM" id="SSF53335">
    <property type="entry name" value="S-adenosyl-L-methionine-dependent methyltransferases"/>
    <property type="match status" value="1"/>
</dbReference>
<organism evidence="8 9">
    <name type="scientific">Dawidia cretensis</name>
    <dbReference type="NCBI Taxonomy" id="2782350"/>
    <lineage>
        <taxon>Bacteria</taxon>
        <taxon>Pseudomonadati</taxon>
        <taxon>Bacteroidota</taxon>
        <taxon>Cytophagia</taxon>
        <taxon>Cytophagales</taxon>
        <taxon>Chryseotaleaceae</taxon>
        <taxon>Dawidia</taxon>
    </lineage>
</organism>
<proteinExistence type="inferred from homology"/>
<keyword evidence="5 6" id="KW-0949">S-adenosyl-L-methionine</keyword>
<dbReference type="NCBIfam" id="NF008725">
    <property type="entry name" value="PRK11727.1"/>
    <property type="match status" value="1"/>
</dbReference>
<keyword evidence="1 6" id="KW-0963">Cytoplasm</keyword>
<dbReference type="AlphaFoldDB" id="A0AAP2GRV2"/>
<protein>
    <recommendedName>
        <fullName evidence="6">Ribosomal RNA large subunit methyltransferase F</fullName>
        <ecNumber evidence="6">2.1.1.181</ecNumber>
    </recommendedName>
    <alternativeName>
        <fullName evidence="6">23S rRNA mA1618 methyltransferase</fullName>
    </alternativeName>
    <alternativeName>
        <fullName evidence="6">rRNA adenine N-6-methyltransferase</fullName>
    </alternativeName>
</protein>
<evidence type="ECO:0000256" key="3">
    <source>
        <dbReference type="ARBA" id="ARBA00022603"/>
    </source>
</evidence>
<keyword evidence="2 6" id="KW-0698">rRNA processing</keyword>
<dbReference type="HAMAP" id="MF_01848">
    <property type="entry name" value="23SrRNA_methyltr_F"/>
    <property type="match status" value="1"/>
</dbReference>
<reference evidence="8 9" key="1">
    <citation type="submission" date="2021-05" db="EMBL/GenBank/DDBJ databases">
        <title>A Polyphasic approach of four new species of the genus Ohtaekwangia: Ohtaekwangia histidinii sp. nov., Ohtaekwangia cretensis sp. nov., Ohtaekwangia indiensis sp. nov., Ohtaekwangia reichenbachii sp. nov. from diverse environment.</title>
        <authorList>
            <person name="Octaviana S."/>
        </authorList>
    </citation>
    <scope>NUCLEOTIDE SEQUENCE [LARGE SCALE GENOMIC DNA]</scope>
    <source>
        <strain evidence="8 9">PWU5</strain>
    </source>
</reference>
<evidence type="ECO:0000256" key="5">
    <source>
        <dbReference type="ARBA" id="ARBA00022691"/>
    </source>
</evidence>
<gene>
    <name evidence="6 8" type="primary">rlmF</name>
    <name evidence="8" type="ORF">KK062_20680</name>
</gene>
<dbReference type="Gene3D" id="3.40.50.150">
    <property type="entry name" value="Vaccinia Virus protein VP39"/>
    <property type="match status" value="1"/>
</dbReference>
<dbReference type="PIRSF" id="PIRSF029038">
    <property type="entry name" value="Mtase_YbiN_prd"/>
    <property type="match status" value="1"/>
</dbReference>
<evidence type="ECO:0000256" key="6">
    <source>
        <dbReference type="HAMAP-Rule" id="MF_01848"/>
    </source>
</evidence>
<comment type="caution">
    <text evidence="8">The sequence shown here is derived from an EMBL/GenBank/DDBJ whole genome shotgun (WGS) entry which is preliminary data.</text>
</comment>
<comment type="subcellular location">
    <subcellularLocation>
        <location evidence="6">Cytoplasm</location>
    </subcellularLocation>
</comment>
<keyword evidence="4 6" id="KW-0808">Transferase</keyword>
<dbReference type="GO" id="GO:0052907">
    <property type="term" value="F:23S rRNA (adenine(1618)-N(6))-methyltransferase activity"/>
    <property type="evidence" value="ECO:0007669"/>
    <property type="project" value="UniProtKB-EC"/>
</dbReference>
<feature type="compositionally biased region" description="Basic and acidic residues" evidence="7">
    <location>
        <begin position="1"/>
        <end position="15"/>
    </location>
</feature>
<evidence type="ECO:0000256" key="1">
    <source>
        <dbReference type="ARBA" id="ARBA00022490"/>
    </source>
</evidence>
<comment type="function">
    <text evidence="6">Specifically methylates the adenine in position 1618 of 23S rRNA.</text>
</comment>
<evidence type="ECO:0000256" key="7">
    <source>
        <dbReference type="SAM" id="MobiDB-lite"/>
    </source>
</evidence>